<gene>
    <name evidence="2" type="ORF">ZOSMA_97G00920</name>
</gene>
<dbReference type="SMART" id="SM00450">
    <property type="entry name" value="RHOD"/>
    <property type="match status" value="1"/>
</dbReference>
<name>A0A0K9NI67_ZOSMR</name>
<dbReference type="Proteomes" id="UP000036987">
    <property type="component" value="Unassembled WGS sequence"/>
</dbReference>
<sequence>MENDQESPKHITTVCAHEARELMKSGSCRYLDVRMFEDFEKSHVDGAFNVPYYSQGKEKNPEFLNLVSSIFQKDDHFLVGCMTGGRSKYASMDLFKEGFKNVKNMGGGYKAYMSMEQTT</sequence>
<dbReference type="Pfam" id="PF00581">
    <property type="entry name" value="Rhodanese"/>
    <property type="match status" value="1"/>
</dbReference>
<dbReference type="InterPro" id="IPR036873">
    <property type="entry name" value="Rhodanese-like_dom_sf"/>
</dbReference>
<evidence type="ECO:0000313" key="3">
    <source>
        <dbReference type="Proteomes" id="UP000036987"/>
    </source>
</evidence>
<dbReference type="OMA" id="VCAHEAR"/>
<dbReference type="EMBL" id="LFYR01002205">
    <property type="protein sequence ID" value="KMZ56323.1"/>
    <property type="molecule type" value="Genomic_DNA"/>
</dbReference>
<dbReference type="PANTHER" id="PTHR44542">
    <property type="entry name" value="THIOSULFATE SULFURTRANSFERASE 18"/>
    <property type="match status" value="1"/>
</dbReference>
<dbReference type="PROSITE" id="PS50206">
    <property type="entry name" value="RHODANESE_3"/>
    <property type="match status" value="1"/>
</dbReference>
<dbReference type="SUPFAM" id="SSF52821">
    <property type="entry name" value="Rhodanese/Cell cycle control phosphatase"/>
    <property type="match status" value="1"/>
</dbReference>
<dbReference type="InterPro" id="IPR001763">
    <property type="entry name" value="Rhodanese-like_dom"/>
</dbReference>
<dbReference type="OrthoDB" id="566238at2759"/>
<dbReference type="CDD" id="cd00158">
    <property type="entry name" value="RHOD"/>
    <property type="match status" value="1"/>
</dbReference>
<feature type="domain" description="Rhodanese" evidence="1">
    <location>
        <begin position="24"/>
        <end position="117"/>
    </location>
</feature>
<dbReference type="AlphaFoldDB" id="A0A0K9NI67"/>
<proteinExistence type="predicted"/>
<organism evidence="2 3">
    <name type="scientific">Zostera marina</name>
    <name type="common">Eelgrass</name>
    <dbReference type="NCBI Taxonomy" id="29655"/>
    <lineage>
        <taxon>Eukaryota</taxon>
        <taxon>Viridiplantae</taxon>
        <taxon>Streptophyta</taxon>
        <taxon>Embryophyta</taxon>
        <taxon>Tracheophyta</taxon>
        <taxon>Spermatophyta</taxon>
        <taxon>Magnoliopsida</taxon>
        <taxon>Liliopsida</taxon>
        <taxon>Zosteraceae</taxon>
        <taxon>Zostera</taxon>
    </lineage>
</organism>
<evidence type="ECO:0000313" key="2">
    <source>
        <dbReference type="EMBL" id="KMZ56323.1"/>
    </source>
</evidence>
<accession>A0A0K9NI67</accession>
<evidence type="ECO:0000259" key="1">
    <source>
        <dbReference type="PROSITE" id="PS50206"/>
    </source>
</evidence>
<dbReference type="PANTHER" id="PTHR44542:SF14">
    <property type="entry name" value="PROTEIN HIGH ARSENIC CONTENT 1, MITOCHONDRIAL-RELATED"/>
    <property type="match status" value="1"/>
</dbReference>
<comment type="caution">
    <text evidence="2">The sequence shown here is derived from an EMBL/GenBank/DDBJ whole genome shotgun (WGS) entry which is preliminary data.</text>
</comment>
<dbReference type="STRING" id="29655.A0A0K9NI67"/>
<dbReference type="InterPro" id="IPR044684">
    <property type="entry name" value="STR17/STR18/HARC1-like"/>
</dbReference>
<dbReference type="Gene3D" id="3.40.250.10">
    <property type="entry name" value="Rhodanese-like domain"/>
    <property type="match status" value="1"/>
</dbReference>
<dbReference type="GO" id="GO:0003824">
    <property type="term" value="F:catalytic activity"/>
    <property type="evidence" value="ECO:0007669"/>
    <property type="project" value="InterPro"/>
</dbReference>
<protein>
    <submittedName>
        <fullName evidence="2">Rhodanese-like domain-containing protein</fullName>
    </submittedName>
</protein>
<reference evidence="3" key="1">
    <citation type="journal article" date="2016" name="Nature">
        <title>The genome of the seagrass Zostera marina reveals angiosperm adaptation to the sea.</title>
        <authorList>
            <person name="Olsen J.L."/>
            <person name="Rouze P."/>
            <person name="Verhelst B."/>
            <person name="Lin Y.-C."/>
            <person name="Bayer T."/>
            <person name="Collen J."/>
            <person name="Dattolo E."/>
            <person name="De Paoli E."/>
            <person name="Dittami S."/>
            <person name="Maumus F."/>
            <person name="Michel G."/>
            <person name="Kersting A."/>
            <person name="Lauritano C."/>
            <person name="Lohaus R."/>
            <person name="Toepel M."/>
            <person name="Tonon T."/>
            <person name="Vanneste K."/>
            <person name="Amirebrahimi M."/>
            <person name="Brakel J."/>
            <person name="Bostroem C."/>
            <person name="Chovatia M."/>
            <person name="Grimwood J."/>
            <person name="Jenkins J.W."/>
            <person name="Jueterbock A."/>
            <person name="Mraz A."/>
            <person name="Stam W.T."/>
            <person name="Tice H."/>
            <person name="Bornberg-Bauer E."/>
            <person name="Green P.J."/>
            <person name="Pearson G.A."/>
            <person name="Procaccini G."/>
            <person name="Duarte C.M."/>
            <person name="Schmutz J."/>
            <person name="Reusch T.B.H."/>
            <person name="Van de Peer Y."/>
        </authorList>
    </citation>
    <scope>NUCLEOTIDE SEQUENCE [LARGE SCALE GENOMIC DNA]</scope>
    <source>
        <strain evidence="3">cv. Finnish</strain>
    </source>
</reference>
<keyword evidence="3" id="KW-1185">Reference proteome</keyword>